<organism evidence="1 2">
    <name type="scientific">Hymenobacter humi</name>
    <dbReference type="NCBI Taxonomy" id="1411620"/>
    <lineage>
        <taxon>Bacteria</taxon>
        <taxon>Pseudomonadati</taxon>
        <taxon>Bacteroidota</taxon>
        <taxon>Cytophagia</taxon>
        <taxon>Cytophagales</taxon>
        <taxon>Hymenobacteraceae</taxon>
        <taxon>Hymenobacter</taxon>
    </lineage>
</organism>
<evidence type="ECO:0008006" key="3">
    <source>
        <dbReference type="Google" id="ProtNLM"/>
    </source>
</evidence>
<evidence type="ECO:0000313" key="1">
    <source>
        <dbReference type="EMBL" id="MFC7670218.1"/>
    </source>
</evidence>
<accession>A0ABW2UD14</accession>
<dbReference type="EMBL" id="JBHTEK010000001">
    <property type="protein sequence ID" value="MFC7670218.1"/>
    <property type="molecule type" value="Genomic_DNA"/>
</dbReference>
<protein>
    <recommendedName>
        <fullName evidence="3">STAS/SEC14 domain-containing protein</fullName>
    </recommendedName>
</protein>
<reference evidence="2" key="1">
    <citation type="journal article" date="2019" name="Int. J. Syst. Evol. Microbiol.">
        <title>The Global Catalogue of Microorganisms (GCM) 10K type strain sequencing project: providing services to taxonomists for standard genome sequencing and annotation.</title>
        <authorList>
            <consortium name="The Broad Institute Genomics Platform"/>
            <consortium name="The Broad Institute Genome Sequencing Center for Infectious Disease"/>
            <person name="Wu L."/>
            <person name="Ma J."/>
        </authorList>
    </citation>
    <scope>NUCLEOTIDE SEQUENCE [LARGE SCALE GENOMIC DNA]</scope>
    <source>
        <strain evidence="2">JCM 19635</strain>
    </source>
</reference>
<keyword evidence="2" id="KW-1185">Reference proteome</keyword>
<comment type="caution">
    <text evidence="1">The sequence shown here is derived from an EMBL/GenBank/DDBJ whole genome shotgun (WGS) entry which is preliminary data.</text>
</comment>
<dbReference type="Proteomes" id="UP001596513">
    <property type="component" value="Unassembled WGS sequence"/>
</dbReference>
<sequence>MQLTPPTPLVDLSYRPDLHILVVRWLGVTTDEETRRIYRYLEEADVNQCRFWLLDARRRPSSGPAVTRWMLDEFAPLVSAHFGGLLYFSYLISPAHLGAAEDFQRQVAAVSNPALPYRLHYASQESDATNWLLQAQESEKAPGHSLAAGRLSSSD</sequence>
<evidence type="ECO:0000313" key="2">
    <source>
        <dbReference type="Proteomes" id="UP001596513"/>
    </source>
</evidence>
<proteinExistence type="predicted"/>
<gene>
    <name evidence="1" type="ORF">ACFQT0_24775</name>
</gene>
<dbReference type="RefSeq" id="WP_380205678.1">
    <property type="nucleotide sequence ID" value="NZ_JBHTEK010000001.1"/>
</dbReference>
<name>A0ABW2UD14_9BACT</name>